<evidence type="ECO:0000256" key="1">
    <source>
        <dbReference type="ARBA" id="ARBA00001554"/>
    </source>
</evidence>
<evidence type="ECO:0000256" key="2">
    <source>
        <dbReference type="ARBA" id="ARBA00006472"/>
    </source>
</evidence>
<keyword evidence="6" id="KW-1185">Reference proteome</keyword>
<comment type="caution">
    <text evidence="5">The sequence shown here is derived from an EMBL/GenBank/DDBJ whole genome shotgun (WGS) entry which is preliminary data.</text>
</comment>
<evidence type="ECO:0000313" key="6">
    <source>
        <dbReference type="Proteomes" id="UP000624325"/>
    </source>
</evidence>
<reference evidence="5 6" key="1">
    <citation type="submission" date="2021-01" db="EMBL/GenBank/DDBJ databases">
        <title>Whole genome shotgun sequence of Asanoa iriomotensis NBRC 100142.</title>
        <authorList>
            <person name="Komaki H."/>
            <person name="Tamura T."/>
        </authorList>
    </citation>
    <scope>NUCLEOTIDE SEQUENCE [LARGE SCALE GENOMIC DNA]</scope>
    <source>
        <strain evidence="5 6">NBRC 100142</strain>
    </source>
</reference>
<dbReference type="PANTHER" id="PTHR12599:SF0">
    <property type="entry name" value="PTERIN-4-ALPHA-CARBINOLAMINE DEHYDRATASE"/>
    <property type="match status" value="1"/>
</dbReference>
<dbReference type="Pfam" id="PF01329">
    <property type="entry name" value="Pterin_4a"/>
    <property type="match status" value="1"/>
</dbReference>
<dbReference type="HAMAP" id="MF_00434">
    <property type="entry name" value="Pterin_4_alpha"/>
    <property type="match status" value="1"/>
</dbReference>
<dbReference type="EMBL" id="BONC01000020">
    <property type="protein sequence ID" value="GIF57134.1"/>
    <property type="molecule type" value="Genomic_DNA"/>
</dbReference>
<evidence type="ECO:0000256" key="4">
    <source>
        <dbReference type="HAMAP-Rule" id="MF_00434"/>
    </source>
</evidence>
<name>A0ABQ4C300_9ACTN</name>
<sequence>MRWWRITTARELLVTGIAPMRVGGMVWCVAEVLGADELQTALAGLDGWAGDPSGISRTAELASFPGAIAVVDRVAEVAEELDHHPDIDIRWRRLLFTLSTHSAGGVTRKDLDLASRIDTIIREAA</sequence>
<dbReference type="InterPro" id="IPR036428">
    <property type="entry name" value="PCD_sf"/>
</dbReference>
<dbReference type="CDD" id="cd00488">
    <property type="entry name" value="PCD_DCoH"/>
    <property type="match status" value="1"/>
</dbReference>
<proteinExistence type="inferred from homology"/>
<dbReference type="PANTHER" id="PTHR12599">
    <property type="entry name" value="PTERIN-4-ALPHA-CARBINOLAMINE DEHYDRATASE"/>
    <property type="match status" value="1"/>
</dbReference>
<dbReference type="NCBIfam" id="NF002017">
    <property type="entry name" value="PRK00823.1-2"/>
    <property type="match status" value="1"/>
</dbReference>
<gene>
    <name evidence="5" type="ORF">Air01nite_32290</name>
</gene>
<evidence type="ECO:0000256" key="3">
    <source>
        <dbReference type="ARBA" id="ARBA00023239"/>
    </source>
</evidence>
<dbReference type="Gene3D" id="3.30.1360.20">
    <property type="entry name" value="Transcriptional coactivator/pterin dehydratase"/>
    <property type="match status" value="1"/>
</dbReference>
<comment type="catalytic activity">
    <reaction evidence="1 4">
        <text>(4aS,6R)-4a-hydroxy-L-erythro-5,6,7,8-tetrahydrobiopterin = (6R)-L-erythro-6,7-dihydrobiopterin + H2O</text>
        <dbReference type="Rhea" id="RHEA:11920"/>
        <dbReference type="ChEBI" id="CHEBI:15377"/>
        <dbReference type="ChEBI" id="CHEBI:15642"/>
        <dbReference type="ChEBI" id="CHEBI:43120"/>
        <dbReference type="EC" id="4.2.1.96"/>
    </reaction>
</comment>
<keyword evidence="3 4" id="KW-0456">Lyase</keyword>
<dbReference type="EC" id="4.2.1.96" evidence="4"/>
<dbReference type="SUPFAM" id="SSF55248">
    <property type="entry name" value="PCD-like"/>
    <property type="match status" value="1"/>
</dbReference>
<organism evidence="5 6">
    <name type="scientific">Asanoa iriomotensis</name>
    <dbReference type="NCBI Taxonomy" id="234613"/>
    <lineage>
        <taxon>Bacteria</taxon>
        <taxon>Bacillati</taxon>
        <taxon>Actinomycetota</taxon>
        <taxon>Actinomycetes</taxon>
        <taxon>Micromonosporales</taxon>
        <taxon>Micromonosporaceae</taxon>
        <taxon>Asanoa</taxon>
    </lineage>
</organism>
<comment type="similarity">
    <text evidence="2 4">Belongs to the pterin-4-alpha-carbinolamine dehydratase family.</text>
</comment>
<accession>A0ABQ4C300</accession>
<evidence type="ECO:0000313" key="5">
    <source>
        <dbReference type="EMBL" id="GIF57134.1"/>
    </source>
</evidence>
<dbReference type="Proteomes" id="UP000624325">
    <property type="component" value="Unassembled WGS sequence"/>
</dbReference>
<protein>
    <recommendedName>
        <fullName evidence="4">Putative pterin-4-alpha-carbinolamine dehydratase</fullName>
        <shortName evidence="4">PHS</shortName>
        <ecNumber evidence="4">4.2.1.96</ecNumber>
    </recommendedName>
    <alternativeName>
        <fullName evidence="4">4-alpha-hydroxy-tetrahydropterin dehydratase</fullName>
    </alternativeName>
    <alternativeName>
        <fullName evidence="4">Pterin carbinolamine dehydratase</fullName>
        <shortName evidence="4">PCD</shortName>
    </alternativeName>
</protein>
<dbReference type="InterPro" id="IPR001533">
    <property type="entry name" value="Pterin_deHydtase"/>
</dbReference>